<dbReference type="SMART" id="SM00408">
    <property type="entry name" value="IGc2"/>
    <property type="match status" value="1"/>
</dbReference>
<dbReference type="Pfam" id="PF13895">
    <property type="entry name" value="Ig_2"/>
    <property type="match status" value="1"/>
</dbReference>
<feature type="domain" description="Ig-like" evidence="4">
    <location>
        <begin position="368"/>
        <end position="445"/>
    </location>
</feature>
<dbReference type="GO" id="GO:0007166">
    <property type="term" value="P:cell surface receptor signaling pathway"/>
    <property type="evidence" value="ECO:0007669"/>
    <property type="project" value="TreeGrafter"/>
</dbReference>
<dbReference type="PANTHER" id="PTHR11481">
    <property type="entry name" value="IMMUNOGLOBULIN FC RECEPTOR"/>
    <property type="match status" value="1"/>
</dbReference>
<dbReference type="Proteomes" id="UP000424527">
    <property type="component" value="Unassembled WGS sequence"/>
</dbReference>
<evidence type="ECO:0000256" key="3">
    <source>
        <dbReference type="SAM" id="MobiDB-lite"/>
    </source>
</evidence>
<dbReference type="SMART" id="SM00409">
    <property type="entry name" value="IG"/>
    <property type="match status" value="3"/>
</dbReference>
<sequence length="585" mass="65660">MKTKSNISSEAEEQSDVSVLDVKMGHTLLRVLELFLLNTLLYVHAEVSNKVSLTLQPNWTQIFKWISSATESDSGDYWCMGRRDSYSSTEWSDPIKLTVSARKPKPRLTTDNIPVRGTVRLTCSVEDSAGWKYDWFKRTSDSSEAQSIRNGVPHKVIEVSEGGLYHCRGGRGDPPFYTEESNEVTVHETVSNKVSLTLQPNWPQIFRGWRFYWYKTVPKLPDYSYSLELLPVSSNGTEQDSYIVHGQTGTARYVCRAERGDPVYYTQYSEPKFVWSRDFHSSASLTVSPDRVQHFTSDSVSLNCEGNSTEWRVRGLTGNRYLSYCSYWGTMTGSTCNMYSSWQSDGVFWCESGSGEFSNAVNISLQDINIILVSPVHPVTEGDPVSLSCKLRTGIFDSNVFFYRNDELIQNDTRKERNISAVSKSDEGFYKCQYSGEESSQSWMSVKDSCFISQSERTNQGSDTNQVLNQNEAQGAVYSTLLHGDPVAYESIKGAEDTENVAGGSQDVTYSLIELKNIKKKGKQHGPEESTVYSDVKTRTADDNLMYAQVNHHNKGKAKKTKGIPHPAPTEAVYSEVKPGTSLGL</sequence>
<evidence type="ECO:0000313" key="6">
    <source>
        <dbReference type="Proteomes" id="UP000424527"/>
    </source>
</evidence>
<dbReference type="InterPro" id="IPR003598">
    <property type="entry name" value="Ig_sub2"/>
</dbReference>
<accession>A0A6G0HJ69</accession>
<evidence type="ECO:0000259" key="4">
    <source>
        <dbReference type="PROSITE" id="PS50835"/>
    </source>
</evidence>
<organism evidence="5 6">
    <name type="scientific">Larimichthys crocea</name>
    <name type="common">Large yellow croaker</name>
    <name type="synonym">Pseudosciaena crocea</name>
    <dbReference type="NCBI Taxonomy" id="215358"/>
    <lineage>
        <taxon>Eukaryota</taxon>
        <taxon>Metazoa</taxon>
        <taxon>Chordata</taxon>
        <taxon>Craniata</taxon>
        <taxon>Vertebrata</taxon>
        <taxon>Euteleostomi</taxon>
        <taxon>Actinopterygii</taxon>
        <taxon>Neopterygii</taxon>
        <taxon>Teleostei</taxon>
        <taxon>Neoteleostei</taxon>
        <taxon>Acanthomorphata</taxon>
        <taxon>Eupercaria</taxon>
        <taxon>Sciaenidae</taxon>
        <taxon>Larimichthys</taxon>
    </lineage>
</organism>
<feature type="region of interest" description="Disordered" evidence="3">
    <location>
        <begin position="553"/>
        <end position="585"/>
    </location>
</feature>
<dbReference type="InterPro" id="IPR007110">
    <property type="entry name" value="Ig-like_dom"/>
</dbReference>
<dbReference type="PANTHER" id="PTHR11481:SF64">
    <property type="entry name" value="FC RECEPTOR-LIKE PROTEIN 4"/>
    <property type="match status" value="1"/>
</dbReference>
<feature type="domain" description="Ig-like" evidence="4">
    <location>
        <begin position="106"/>
        <end position="191"/>
    </location>
</feature>
<keyword evidence="2" id="KW-1015">Disulfide bond</keyword>
<dbReference type="GO" id="GO:0004888">
    <property type="term" value="F:transmembrane signaling receptor activity"/>
    <property type="evidence" value="ECO:0007669"/>
    <property type="project" value="TreeGrafter"/>
</dbReference>
<proteinExistence type="predicted"/>
<evidence type="ECO:0000256" key="1">
    <source>
        <dbReference type="ARBA" id="ARBA00022729"/>
    </source>
</evidence>
<comment type="caution">
    <text evidence="5">The sequence shown here is derived from an EMBL/GenBank/DDBJ whole genome shotgun (WGS) entry which is preliminary data.</text>
</comment>
<name>A0A6G0HJ69_LARCR</name>
<dbReference type="GO" id="GO:0009897">
    <property type="term" value="C:external side of plasma membrane"/>
    <property type="evidence" value="ECO:0007669"/>
    <property type="project" value="TreeGrafter"/>
</dbReference>
<dbReference type="PROSITE" id="PS50835">
    <property type="entry name" value="IG_LIKE"/>
    <property type="match status" value="2"/>
</dbReference>
<reference evidence="5 6" key="1">
    <citation type="submission" date="2019-07" db="EMBL/GenBank/DDBJ databases">
        <title>Chromosome genome assembly for large yellow croaker.</title>
        <authorList>
            <person name="Xiao S."/>
        </authorList>
    </citation>
    <scope>NUCLEOTIDE SEQUENCE [LARGE SCALE GENOMIC DNA]</scope>
    <source>
        <strain evidence="5">JMULYC20181020</strain>
        <tissue evidence="5">Muscle</tissue>
    </source>
</reference>
<evidence type="ECO:0000256" key="2">
    <source>
        <dbReference type="ARBA" id="ARBA00023157"/>
    </source>
</evidence>
<dbReference type="GO" id="GO:0006955">
    <property type="term" value="P:immune response"/>
    <property type="evidence" value="ECO:0007669"/>
    <property type="project" value="TreeGrafter"/>
</dbReference>
<dbReference type="EMBL" id="REGW02000023">
    <property type="protein sequence ID" value="KAE8279288.1"/>
    <property type="molecule type" value="Genomic_DNA"/>
</dbReference>
<feature type="compositionally biased region" description="Basic residues" evidence="3">
    <location>
        <begin position="553"/>
        <end position="563"/>
    </location>
</feature>
<dbReference type="InterPro" id="IPR003599">
    <property type="entry name" value="Ig_sub"/>
</dbReference>
<keyword evidence="6" id="KW-1185">Reference proteome</keyword>
<evidence type="ECO:0000313" key="5">
    <source>
        <dbReference type="EMBL" id="KAE8279288.1"/>
    </source>
</evidence>
<dbReference type="AlphaFoldDB" id="A0A6G0HJ69"/>
<dbReference type="InterPro" id="IPR013783">
    <property type="entry name" value="Ig-like_fold"/>
</dbReference>
<keyword evidence="1" id="KW-0732">Signal</keyword>
<protein>
    <recommendedName>
        <fullName evidence="4">Ig-like domain-containing protein</fullName>
    </recommendedName>
</protein>
<dbReference type="InterPro" id="IPR036179">
    <property type="entry name" value="Ig-like_dom_sf"/>
</dbReference>
<dbReference type="Gene3D" id="2.60.40.10">
    <property type="entry name" value="Immunoglobulins"/>
    <property type="match status" value="3"/>
</dbReference>
<dbReference type="InterPro" id="IPR050488">
    <property type="entry name" value="Ig_Fc_receptor"/>
</dbReference>
<dbReference type="SUPFAM" id="SSF48726">
    <property type="entry name" value="Immunoglobulin"/>
    <property type="match status" value="2"/>
</dbReference>
<gene>
    <name evidence="5" type="ORF">D5F01_LYC22874</name>
</gene>